<keyword evidence="2" id="KW-1185">Reference proteome</keyword>
<evidence type="ECO:0000313" key="1">
    <source>
        <dbReference type="EMBL" id="KII71919.1"/>
    </source>
</evidence>
<reference evidence="1 2" key="1">
    <citation type="journal article" date="2014" name="Genome Biol. Evol.">
        <title>The genome of the myxosporean Thelohanellus kitauei shows adaptations to nutrient acquisition within its fish host.</title>
        <authorList>
            <person name="Yang Y."/>
            <person name="Xiong J."/>
            <person name="Zhou Z."/>
            <person name="Huo F."/>
            <person name="Miao W."/>
            <person name="Ran C."/>
            <person name="Liu Y."/>
            <person name="Zhang J."/>
            <person name="Feng J."/>
            <person name="Wang M."/>
            <person name="Wang M."/>
            <person name="Wang L."/>
            <person name="Yao B."/>
        </authorList>
    </citation>
    <scope>NUCLEOTIDE SEQUENCE [LARGE SCALE GENOMIC DNA]</scope>
    <source>
        <strain evidence="1">Wuqing</strain>
    </source>
</reference>
<evidence type="ECO:0000313" key="2">
    <source>
        <dbReference type="Proteomes" id="UP000031668"/>
    </source>
</evidence>
<dbReference type="EMBL" id="JWZT01001567">
    <property type="protein sequence ID" value="KII71919.1"/>
    <property type="molecule type" value="Genomic_DNA"/>
</dbReference>
<organism evidence="1 2">
    <name type="scientific">Thelohanellus kitauei</name>
    <name type="common">Myxosporean</name>
    <dbReference type="NCBI Taxonomy" id="669202"/>
    <lineage>
        <taxon>Eukaryota</taxon>
        <taxon>Metazoa</taxon>
        <taxon>Cnidaria</taxon>
        <taxon>Myxozoa</taxon>
        <taxon>Myxosporea</taxon>
        <taxon>Bivalvulida</taxon>
        <taxon>Platysporina</taxon>
        <taxon>Myxobolidae</taxon>
        <taxon>Thelohanellus</taxon>
    </lineage>
</organism>
<proteinExistence type="predicted"/>
<accession>A0A0C2J205</accession>
<dbReference type="Proteomes" id="UP000031668">
    <property type="component" value="Unassembled WGS sequence"/>
</dbReference>
<gene>
    <name evidence="1" type="ORF">RF11_02872</name>
</gene>
<dbReference type="AlphaFoldDB" id="A0A0C2J205"/>
<protein>
    <submittedName>
        <fullName evidence="1">Uncharacterized protein</fullName>
    </submittedName>
</protein>
<comment type="caution">
    <text evidence="1">The sequence shown here is derived from an EMBL/GenBank/DDBJ whole genome shotgun (WGS) entry which is preliminary data.</text>
</comment>
<name>A0A0C2J205_THEKT</name>
<sequence>MDDKEVIDNFIIPQAKEFCMIVFYRIHRVALSTPPSALMNALREHGLAFCDYLNLLNRYLTSRRQVVGLGTHLLVPFVATLREVVYEVGMANNFRNNSHTIAFYLVLARYKDQSLIAKWRPTDAIKCITVSETLRKTFGTRESAIFPSNVKLSTIDA</sequence>